<dbReference type="PROSITE" id="PS50835">
    <property type="entry name" value="IG_LIKE"/>
    <property type="match status" value="1"/>
</dbReference>
<dbReference type="InterPro" id="IPR007110">
    <property type="entry name" value="Ig-like_dom"/>
</dbReference>
<dbReference type="Gene3D" id="3.10.100.10">
    <property type="entry name" value="Mannose-Binding Protein A, subunit A"/>
    <property type="match status" value="1"/>
</dbReference>
<evidence type="ECO:0008006" key="8">
    <source>
        <dbReference type="Google" id="ProtNLM"/>
    </source>
</evidence>
<dbReference type="InterPro" id="IPR001304">
    <property type="entry name" value="C-type_lectin-like"/>
</dbReference>
<dbReference type="Proteomes" id="UP000694546">
    <property type="component" value="Chromosome 9"/>
</dbReference>
<evidence type="ECO:0000256" key="2">
    <source>
        <dbReference type="SAM" id="MobiDB-lite"/>
    </source>
</evidence>
<evidence type="ECO:0000259" key="4">
    <source>
        <dbReference type="PROSITE" id="PS50041"/>
    </source>
</evidence>
<feature type="region of interest" description="Disordered" evidence="2">
    <location>
        <begin position="421"/>
        <end position="449"/>
    </location>
</feature>
<dbReference type="Gene3D" id="2.60.40.10">
    <property type="entry name" value="Immunoglobulins"/>
    <property type="match status" value="1"/>
</dbReference>
<dbReference type="InterPro" id="IPR033989">
    <property type="entry name" value="CD209-like_CTLD"/>
</dbReference>
<keyword evidence="3" id="KW-1133">Transmembrane helix</keyword>
<dbReference type="AlphaFoldDB" id="A0A8C4ZXH6"/>
<feature type="domain" description="C-type lectin" evidence="4">
    <location>
        <begin position="111"/>
        <end position="219"/>
    </location>
</feature>
<dbReference type="GeneTree" id="ENSGT00940000154395"/>
<evidence type="ECO:0000256" key="1">
    <source>
        <dbReference type="ARBA" id="ARBA00022734"/>
    </source>
</evidence>
<dbReference type="InterPro" id="IPR036179">
    <property type="entry name" value="Ig-like_dom_sf"/>
</dbReference>
<evidence type="ECO:0000259" key="5">
    <source>
        <dbReference type="PROSITE" id="PS50835"/>
    </source>
</evidence>
<dbReference type="InterPro" id="IPR016187">
    <property type="entry name" value="CTDL_fold"/>
</dbReference>
<dbReference type="GO" id="GO:0030246">
    <property type="term" value="F:carbohydrate binding"/>
    <property type="evidence" value="ECO:0007669"/>
    <property type="project" value="UniProtKB-KW"/>
</dbReference>
<keyword evidence="1" id="KW-0430">Lectin</keyword>
<evidence type="ECO:0000313" key="7">
    <source>
        <dbReference type="Proteomes" id="UP000694546"/>
    </source>
</evidence>
<reference evidence="6" key="1">
    <citation type="submission" date="2025-08" db="UniProtKB">
        <authorList>
            <consortium name="Ensembl"/>
        </authorList>
    </citation>
    <scope>IDENTIFICATION</scope>
</reference>
<dbReference type="PANTHER" id="PTHR22803">
    <property type="entry name" value="MANNOSE, PHOSPHOLIPASE, LECTIN RECEPTOR RELATED"/>
    <property type="match status" value="1"/>
</dbReference>
<dbReference type="InterPro" id="IPR013098">
    <property type="entry name" value="Ig_I-set"/>
</dbReference>
<accession>A0A8C4ZXH6</accession>
<sequence>MKTSDVVFPAGRAKKKAKSRRRGSRQRVTKVTISEPEPGLSEEPEDTSLDREETRKRRFALLFHITVIVSIGLLSILLISLRFNSPSPWIEGREHLLDELDELTLQGWMLHNKSLYRVSTTKKGWRASREDCQKRKADLLVINSREELAFVSRLMDNSWIGLSDREKEGTHKWVDGTPMTSSWRHVKPRDDGGATDCVVAGEDGWSEEPCNRLHHWICEKSLDLDHLEAERNKEGSVMPTEEEEEAPSIKEFHSSTHVLPVGQTARYTCHAGGTPEPTVEWLHNGRPLERDGTDDQSEAWVERGFLFIRGGRYGVNTVCCMASNSAGTANHSAELLVFDACDLTLDPNTAHRHLLFHLISHVRKRRIYSMAYNTKRGISHPVRTINQSLGSVSLGVRSGPLSVSLTCSRVLLVGCGALSARRPPRERDSDAAVRPGSVSRSGPRSYTGPTRVSLARLRLPLCIFHPAPLCRGRVATM</sequence>
<feature type="transmembrane region" description="Helical" evidence="3">
    <location>
        <begin position="59"/>
        <end position="81"/>
    </location>
</feature>
<keyword evidence="3" id="KW-0472">Membrane</keyword>
<evidence type="ECO:0000256" key="3">
    <source>
        <dbReference type="SAM" id="Phobius"/>
    </source>
</evidence>
<name>A0A8C4ZXH6_GADMO</name>
<organism evidence="6 7">
    <name type="scientific">Gadus morhua</name>
    <name type="common">Atlantic cod</name>
    <dbReference type="NCBI Taxonomy" id="8049"/>
    <lineage>
        <taxon>Eukaryota</taxon>
        <taxon>Metazoa</taxon>
        <taxon>Chordata</taxon>
        <taxon>Craniata</taxon>
        <taxon>Vertebrata</taxon>
        <taxon>Euteleostomi</taxon>
        <taxon>Actinopterygii</taxon>
        <taxon>Neopterygii</taxon>
        <taxon>Teleostei</taxon>
        <taxon>Neoteleostei</taxon>
        <taxon>Acanthomorphata</taxon>
        <taxon>Zeiogadaria</taxon>
        <taxon>Gadariae</taxon>
        <taxon>Gadiformes</taxon>
        <taxon>Gadoidei</taxon>
        <taxon>Gadidae</taxon>
        <taxon>Gadus</taxon>
    </lineage>
</organism>
<dbReference type="SUPFAM" id="SSF56436">
    <property type="entry name" value="C-type lectin-like"/>
    <property type="match status" value="1"/>
</dbReference>
<feature type="domain" description="Ig-like" evidence="5">
    <location>
        <begin position="247"/>
        <end position="336"/>
    </location>
</feature>
<dbReference type="SUPFAM" id="SSF48726">
    <property type="entry name" value="Immunoglobulin"/>
    <property type="match status" value="1"/>
</dbReference>
<dbReference type="Ensembl" id="ENSGMOT00000076011.1">
    <property type="protein sequence ID" value="ENSGMOP00000023365.1"/>
    <property type="gene ID" value="ENSGMOG00000023004.1"/>
</dbReference>
<dbReference type="SMART" id="SM00034">
    <property type="entry name" value="CLECT"/>
    <property type="match status" value="1"/>
</dbReference>
<reference evidence="6" key="2">
    <citation type="submission" date="2025-09" db="UniProtKB">
        <authorList>
            <consortium name="Ensembl"/>
        </authorList>
    </citation>
    <scope>IDENTIFICATION</scope>
</reference>
<dbReference type="Pfam" id="PF07679">
    <property type="entry name" value="I-set"/>
    <property type="match status" value="1"/>
</dbReference>
<dbReference type="Pfam" id="PF00059">
    <property type="entry name" value="Lectin_C"/>
    <property type="match status" value="1"/>
</dbReference>
<feature type="compositionally biased region" description="Low complexity" evidence="2">
    <location>
        <begin position="433"/>
        <end position="445"/>
    </location>
</feature>
<feature type="compositionally biased region" description="Basic residues" evidence="2">
    <location>
        <begin position="12"/>
        <end position="28"/>
    </location>
</feature>
<protein>
    <recommendedName>
        <fullName evidence="8">Ig-like domain-containing protein</fullName>
    </recommendedName>
</protein>
<dbReference type="PROSITE" id="PS50041">
    <property type="entry name" value="C_TYPE_LECTIN_2"/>
    <property type="match status" value="1"/>
</dbReference>
<keyword evidence="3" id="KW-0812">Transmembrane</keyword>
<keyword evidence="7" id="KW-1185">Reference proteome</keyword>
<proteinExistence type="predicted"/>
<dbReference type="CDD" id="cd03590">
    <property type="entry name" value="CLECT_DC-SIGN_like"/>
    <property type="match status" value="1"/>
</dbReference>
<dbReference type="InterPro" id="IPR016186">
    <property type="entry name" value="C-type_lectin-like/link_sf"/>
</dbReference>
<feature type="region of interest" description="Disordered" evidence="2">
    <location>
        <begin position="1"/>
        <end position="51"/>
    </location>
</feature>
<dbReference type="InterPro" id="IPR050111">
    <property type="entry name" value="C-type_lectin/snaclec_domain"/>
</dbReference>
<evidence type="ECO:0000313" key="6">
    <source>
        <dbReference type="Ensembl" id="ENSGMOP00000023365.1"/>
    </source>
</evidence>
<dbReference type="InterPro" id="IPR013783">
    <property type="entry name" value="Ig-like_fold"/>
</dbReference>